<proteinExistence type="predicted"/>
<dbReference type="InParanoid" id="A0A6P7HAT4"/>
<evidence type="ECO:0000259" key="2">
    <source>
        <dbReference type="PROSITE" id="PS50966"/>
    </source>
</evidence>
<evidence type="ECO:0000256" key="1">
    <source>
        <dbReference type="PROSITE-ProRule" id="PRU00325"/>
    </source>
</evidence>
<dbReference type="GO" id="GO:0008270">
    <property type="term" value="F:zinc ion binding"/>
    <property type="evidence" value="ECO:0007669"/>
    <property type="project" value="UniProtKB-KW"/>
</dbReference>
<keyword evidence="1" id="KW-0479">Metal-binding</keyword>
<protein>
    <submittedName>
        <fullName evidence="3">Uncharacterized protein LOC114346409</fullName>
    </submittedName>
</protein>
<dbReference type="PROSITE" id="PS50966">
    <property type="entry name" value="ZF_SWIM"/>
    <property type="match status" value="1"/>
</dbReference>
<dbReference type="Pfam" id="PF04434">
    <property type="entry name" value="SWIM"/>
    <property type="match status" value="1"/>
</dbReference>
<name>A0A6P7HAT4_DIAVI</name>
<dbReference type="AlphaFoldDB" id="A0A6P7HAT4"/>
<keyword evidence="1" id="KW-0863">Zinc-finger</keyword>
<keyword evidence="1" id="KW-0862">Zinc</keyword>
<sequence length="165" mass="18676">MASKHVRFSNIDFFKEEEKLISRGENAVDSGHVNGVVFDGKLLIIRGNVHASMKDRVYKVEIKLDSDHEVEEATCTCPRGQLICHHMAALLIYAFFNVSVTDVACSWGIKKQPTCDRVETIDEKYGAQAPHQSIRGLITREPFDKARDTFGSYENVVACRFLLRK</sequence>
<accession>A0A6P7HAT4</accession>
<organism evidence="3">
    <name type="scientific">Diabrotica virgifera virgifera</name>
    <name type="common">western corn rootworm</name>
    <dbReference type="NCBI Taxonomy" id="50390"/>
    <lineage>
        <taxon>Eukaryota</taxon>
        <taxon>Metazoa</taxon>
        <taxon>Ecdysozoa</taxon>
        <taxon>Arthropoda</taxon>
        <taxon>Hexapoda</taxon>
        <taxon>Insecta</taxon>
        <taxon>Pterygota</taxon>
        <taxon>Neoptera</taxon>
        <taxon>Endopterygota</taxon>
        <taxon>Coleoptera</taxon>
        <taxon>Polyphaga</taxon>
        <taxon>Cucujiformia</taxon>
        <taxon>Chrysomeloidea</taxon>
        <taxon>Chrysomelidae</taxon>
        <taxon>Galerucinae</taxon>
        <taxon>Diabroticina</taxon>
        <taxon>Diabroticites</taxon>
        <taxon>Diabrotica</taxon>
    </lineage>
</organism>
<gene>
    <name evidence="3" type="primary">LOC114346409</name>
</gene>
<feature type="domain" description="SWIM-type" evidence="2">
    <location>
        <begin position="58"/>
        <end position="95"/>
    </location>
</feature>
<evidence type="ECO:0000313" key="3">
    <source>
        <dbReference type="RefSeq" id="XP_028152960.1"/>
    </source>
</evidence>
<dbReference type="RefSeq" id="XP_028152960.1">
    <property type="nucleotide sequence ID" value="XM_028297159.1"/>
</dbReference>
<dbReference type="InterPro" id="IPR007527">
    <property type="entry name" value="Znf_SWIM"/>
</dbReference>
<reference evidence="3" key="1">
    <citation type="submission" date="2025-08" db="UniProtKB">
        <authorList>
            <consortium name="RefSeq"/>
        </authorList>
    </citation>
    <scope>IDENTIFICATION</scope>
    <source>
        <tissue evidence="3">Whole insect</tissue>
    </source>
</reference>